<evidence type="ECO:0000313" key="1">
    <source>
        <dbReference type="EMBL" id="CDN32063.1"/>
    </source>
</evidence>
<keyword evidence="2" id="KW-1185">Reference proteome</keyword>
<dbReference type="STRING" id="1433126.BN938_1986"/>
<dbReference type="PATRIC" id="fig|1433126.3.peg.1963"/>
<evidence type="ECO:0000313" key="2">
    <source>
        <dbReference type="Proteomes" id="UP000027616"/>
    </source>
</evidence>
<reference evidence="1 2" key="1">
    <citation type="journal article" date="2015" name="Genome Announc.">
        <title>Complete Genome Sequence of the Novel Leech Symbiont Mucinivorans hirudinis M3T.</title>
        <authorList>
            <person name="Nelson M.C."/>
            <person name="Bomar L."/>
            <person name="Graf J."/>
        </authorList>
    </citation>
    <scope>NUCLEOTIDE SEQUENCE [LARGE SCALE GENOMIC DNA]</scope>
    <source>
        <strain evidence="2">M3</strain>
    </source>
</reference>
<protein>
    <submittedName>
        <fullName evidence="1">Uncharacterized protein</fullName>
    </submittedName>
</protein>
<dbReference type="EMBL" id="HG934468">
    <property type="protein sequence ID" value="CDN32063.1"/>
    <property type="molecule type" value="Genomic_DNA"/>
</dbReference>
<name>A0A060RDB1_9BACT</name>
<sequence length="436" mass="46589">MKKIIFALAALTLVSCDFNKILKDENGKDIPLINVDFPTFDATYNVHFTDLNGNIIDNSALTMTLTENNPVAERPSFITLDGKILNSRVVSAGVYSFSLNPNIKLGNVSGGIGGHITGKSSAYVVMPQFFESVKGANDIVVKCVKVIATNNTKAISYANEIAGADFITAVNSPSGNGFTYQNLYRAPRGGTFIAPDAPAGYTGGLIALTGTDATPKKTITVAAGGYFASTITPITVAKKSINVKINGLRTPAQFSGSINDELVFISTDASGNAVIANYYYNPQSPQITLAVRSNDIYTITPSSTVIDLSQSAPSATFTAAQKNSTDKLYTLSIAVVCSSTPEVALSPTMDFQYKLASSDKWISASLVKGKTQILMTPNQDYSFRIMFDGKYHSYTITNNPSKIGEILGKYKDITSLVISETTISAVLTNNEACDYI</sequence>
<dbReference type="AlphaFoldDB" id="A0A060RDB1"/>
<dbReference type="HOGENOM" id="CLU_628245_0_0_10"/>
<dbReference type="PROSITE" id="PS51257">
    <property type="entry name" value="PROKAR_LIPOPROTEIN"/>
    <property type="match status" value="1"/>
</dbReference>
<accession>A0A060RDB1</accession>
<organism evidence="1 2">
    <name type="scientific">Mucinivorans hirudinis</name>
    <dbReference type="NCBI Taxonomy" id="1433126"/>
    <lineage>
        <taxon>Bacteria</taxon>
        <taxon>Pseudomonadati</taxon>
        <taxon>Bacteroidota</taxon>
        <taxon>Bacteroidia</taxon>
        <taxon>Bacteroidales</taxon>
        <taxon>Rikenellaceae</taxon>
        <taxon>Mucinivorans</taxon>
    </lineage>
</organism>
<proteinExistence type="predicted"/>
<dbReference type="Proteomes" id="UP000027616">
    <property type="component" value="Chromosome I"/>
</dbReference>
<dbReference type="KEGG" id="rbc:BN938_1986"/>
<gene>
    <name evidence="1" type="ORF">BN938_1986</name>
</gene>